<dbReference type="EMBL" id="CP025746">
    <property type="protein sequence ID" value="QAA35079.1"/>
    <property type="molecule type" value="Genomic_DNA"/>
</dbReference>
<dbReference type="InterPro" id="IPR011835">
    <property type="entry name" value="GS/SS"/>
</dbReference>
<evidence type="ECO:0000256" key="2">
    <source>
        <dbReference type="ARBA" id="ARBA00002764"/>
    </source>
</evidence>
<gene>
    <name evidence="7" type="primary">glgA</name>
    <name evidence="10" type="ORF">C1I91_27465</name>
</gene>
<organism evidence="10 11">
    <name type="scientific">Clostridium manihotivorum</name>
    <dbReference type="NCBI Taxonomy" id="2320868"/>
    <lineage>
        <taxon>Bacteria</taxon>
        <taxon>Bacillati</taxon>
        <taxon>Bacillota</taxon>
        <taxon>Clostridia</taxon>
        <taxon>Eubacteriales</taxon>
        <taxon>Clostridiaceae</taxon>
        <taxon>Clostridium</taxon>
    </lineage>
</organism>
<dbReference type="AlphaFoldDB" id="A0A410E162"/>
<comment type="similarity">
    <text evidence="3 7">Belongs to the glycosyltransferase 1 family. Bacterial/plant glycogen synthase subfamily.</text>
</comment>
<comment type="pathway">
    <text evidence="7">Glycan biosynthesis; glycogen biosynthesis.</text>
</comment>
<keyword evidence="11" id="KW-1185">Reference proteome</keyword>
<evidence type="ECO:0000259" key="9">
    <source>
        <dbReference type="Pfam" id="PF08323"/>
    </source>
</evidence>
<dbReference type="InterPro" id="IPR001296">
    <property type="entry name" value="Glyco_trans_1"/>
</dbReference>
<evidence type="ECO:0000256" key="1">
    <source>
        <dbReference type="ARBA" id="ARBA00001478"/>
    </source>
</evidence>
<dbReference type="OrthoDB" id="9808590at2"/>
<accession>A0A410E162</accession>
<name>A0A410E162_9CLOT</name>
<keyword evidence="4 7" id="KW-0328">Glycosyltransferase</keyword>
<dbReference type="GO" id="GO:0004373">
    <property type="term" value="F:alpha-1,4-glucan glucosyltransferase (UDP-glucose donor) activity"/>
    <property type="evidence" value="ECO:0007669"/>
    <property type="project" value="InterPro"/>
</dbReference>
<dbReference type="PANTHER" id="PTHR45825:SF11">
    <property type="entry name" value="ALPHA AMYLASE DOMAIN-CONTAINING PROTEIN"/>
    <property type="match status" value="1"/>
</dbReference>
<feature type="domain" description="Starch synthase catalytic" evidence="9">
    <location>
        <begin position="4"/>
        <end position="237"/>
    </location>
</feature>
<evidence type="ECO:0000259" key="8">
    <source>
        <dbReference type="Pfam" id="PF00534"/>
    </source>
</evidence>
<dbReference type="EC" id="2.4.1.21" evidence="7"/>
<dbReference type="UniPathway" id="UPA00164"/>
<evidence type="ECO:0000313" key="11">
    <source>
        <dbReference type="Proteomes" id="UP000286268"/>
    </source>
</evidence>
<reference evidence="10 11" key="1">
    <citation type="submission" date="2018-01" db="EMBL/GenBank/DDBJ databases">
        <title>Genome Sequencing and Assembly of Anaerobacter polyendosporus strain CT4.</title>
        <authorList>
            <person name="Tachaapaikoon C."/>
            <person name="Sutheeworapong S."/>
            <person name="Jenjaroenpun P."/>
            <person name="Wongsurawat T."/>
            <person name="Nookeaw I."/>
            <person name="Cheawchanlertfa P."/>
            <person name="Kosugi A."/>
            <person name="Cheevadhanarak S."/>
            <person name="Ratanakhanokchai K."/>
        </authorList>
    </citation>
    <scope>NUCLEOTIDE SEQUENCE [LARGE SCALE GENOMIC DNA]</scope>
    <source>
        <strain evidence="10 11">CT4</strain>
    </source>
</reference>
<evidence type="ECO:0000313" key="10">
    <source>
        <dbReference type="EMBL" id="QAA35079.1"/>
    </source>
</evidence>
<dbReference type="CDD" id="cd03791">
    <property type="entry name" value="GT5_Glycogen_synthase_DULL1-like"/>
    <property type="match status" value="1"/>
</dbReference>
<evidence type="ECO:0000256" key="3">
    <source>
        <dbReference type="ARBA" id="ARBA00010281"/>
    </source>
</evidence>
<dbReference type="Pfam" id="PF08323">
    <property type="entry name" value="Glyco_transf_5"/>
    <property type="match status" value="1"/>
</dbReference>
<comment type="catalytic activity">
    <reaction evidence="1 7">
        <text>[(1-&gt;4)-alpha-D-glucosyl](n) + ADP-alpha-D-glucose = [(1-&gt;4)-alpha-D-glucosyl](n+1) + ADP + H(+)</text>
        <dbReference type="Rhea" id="RHEA:18189"/>
        <dbReference type="Rhea" id="RHEA-COMP:9584"/>
        <dbReference type="Rhea" id="RHEA-COMP:9587"/>
        <dbReference type="ChEBI" id="CHEBI:15378"/>
        <dbReference type="ChEBI" id="CHEBI:15444"/>
        <dbReference type="ChEBI" id="CHEBI:57498"/>
        <dbReference type="ChEBI" id="CHEBI:456216"/>
        <dbReference type="EC" id="2.4.1.21"/>
    </reaction>
</comment>
<sequence>MMEVLFVTAEAYPLMKVGGLGDVSYALPKNLIEIGVDIRVIMPKYKFPKKIKRKMKKIANFTTYIGWKTVDCNLFTIKSEGVQYYFIDNPFYFYRANAYGYHDDHERFIFFSKAVLEGIKYMGDFKPDIVHCNDWHSALVIPLKSIYYLGNTIYDNIRTIFTIHNILYQGIYGKDILWMLGLDENKYFTDTTLKYYEGISFMKWAILTADRITTVSKTYSEEIRQPELGYGLNYILEKRKQLLSGIQNGIDYEVFNPATDKELYFNYDLYNLDNKYKNKLKVQEELGFKVDQDIPVISMITRLTDQKGVGLLEGIVGQLMELDIQLIIIGTGEDHYEQDLKYFSKKYANKFRAIIEFNETLSKRIYSASDMFLMPSKFEPCGLSQLIAMRYGTVPIVRSTGGLKDTVMDYSEYTGEGDGFTFKGYDALEFYNVIKRAVDIFNSDKVLWKKLCARIMSKDNSWKVSSYKYRRLYEKLI</sequence>
<keyword evidence="5 7" id="KW-0808">Transferase</keyword>
<dbReference type="GO" id="GO:0005978">
    <property type="term" value="P:glycogen biosynthetic process"/>
    <property type="evidence" value="ECO:0007669"/>
    <property type="project" value="UniProtKB-UniRule"/>
</dbReference>
<dbReference type="Pfam" id="PF00534">
    <property type="entry name" value="Glycos_transf_1"/>
    <property type="match status" value="1"/>
</dbReference>
<dbReference type="SUPFAM" id="SSF53756">
    <property type="entry name" value="UDP-Glycosyltransferase/glycogen phosphorylase"/>
    <property type="match status" value="1"/>
</dbReference>
<dbReference type="PANTHER" id="PTHR45825">
    <property type="entry name" value="GRANULE-BOUND STARCH SYNTHASE 1, CHLOROPLASTIC/AMYLOPLASTIC"/>
    <property type="match status" value="1"/>
</dbReference>
<evidence type="ECO:0000256" key="4">
    <source>
        <dbReference type="ARBA" id="ARBA00022676"/>
    </source>
</evidence>
<dbReference type="HAMAP" id="MF_00484">
    <property type="entry name" value="Glycogen_synth"/>
    <property type="match status" value="1"/>
</dbReference>
<dbReference type="Proteomes" id="UP000286268">
    <property type="component" value="Chromosome"/>
</dbReference>
<protein>
    <recommendedName>
        <fullName evidence="7">Glycogen synthase</fullName>
        <ecNumber evidence="7">2.4.1.21</ecNumber>
    </recommendedName>
    <alternativeName>
        <fullName evidence="7">Starch [bacterial glycogen] synthase</fullName>
    </alternativeName>
</protein>
<feature type="domain" description="Glycosyl transferase family 1" evidence="8">
    <location>
        <begin position="291"/>
        <end position="438"/>
    </location>
</feature>
<feature type="binding site" evidence="7">
    <location>
        <position position="16"/>
    </location>
    <ligand>
        <name>ADP-alpha-D-glucose</name>
        <dbReference type="ChEBI" id="CHEBI:57498"/>
    </ligand>
</feature>
<proteinExistence type="inferred from homology"/>
<dbReference type="NCBIfam" id="TIGR02095">
    <property type="entry name" value="glgA"/>
    <property type="match status" value="1"/>
</dbReference>
<dbReference type="InterPro" id="IPR013534">
    <property type="entry name" value="Starch_synth_cat_dom"/>
</dbReference>
<dbReference type="KEGG" id="cmah:C1I91_27465"/>
<dbReference type="GO" id="GO:0009011">
    <property type="term" value="F:alpha-1,4-glucan glucosyltransferase (ADP-glucose donor) activity"/>
    <property type="evidence" value="ECO:0007669"/>
    <property type="project" value="UniProtKB-UniRule"/>
</dbReference>
<evidence type="ECO:0000256" key="6">
    <source>
        <dbReference type="ARBA" id="ARBA00023056"/>
    </source>
</evidence>
<keyword evidence="6 7" id="KW-0320">Glycogen biosynthesis</keyword>
<evidence type="ECO:0000256" key="7">
    <source>
        <dbReference type="HAMAP-Rule" id="MF_00484"/>
    </source>
</evidence>
<dbReference type="Gene3D" id="3.40.50.2000">
    <property type="entry name" value="Glycogen Phosphorylase B"/>
    <property type="match status" value="2"/>
</dbReference>
<evidence type="ECO:0000256" key="5">
    <source>
        <dbReference type="ARBA" id="ARBA00022679"/>
    </source>
</evidence>
<comment type="function">
    <text evidence="2 7">Synthesizes alpha-1,4-glucan chains using ADP-glucose.</text>
</comment>